<dbReference type="SMART" id="SM00448">
    <property type="entry name" value="REC"/>
    <property type="match status" value="1"/>
</dbReference>
<dbReference type="PANTHER" id="PTHR44591:SF3">
    <property type="entry name" value="RESPONSE REGULATORY DOMAIN-CONTAINING PROTEIN"/>
    <property type="match status" value="1"/>
</dbReference>
<comment type="caution">
    <text evidence="4">The sequence shown here is derived from an EMBL/GenBank/DDBJ whole genome shotgun (WGS) entry which is preliminary data.</text>
</comment>
<dbReference type="InterPro" id="IPR011006">
    <property type="entry name" value="CheY-like_superfamily"/>
</dbReference>
<dbReference type="InterPro" id="IPR050595">
    <property type="entry name" value="Bact_response_regulator"/>
</dbReference>
<dbReference type="EMBL" id="JAMPKM010000009">
    <property type="protein sequence ID" value="MEP0818468.1"/>
    <property type="molecule type" value="Genomic_DNA"/>
</dbReference>
<evidence type="ECO:0000259" key="3">
    <source>
        <dbReference type="PROSITE" id="PS50110"/>
    </source>
</evidence>
<dbReference type="SUPFAM" id="SSF52172">
    <property type="entry name" value="CheY-like"/>
    <property type="match status" value="1"/>
</dbReference>
<evidence type="ECO:0000313" key="5">
    <source>
        <dbReference type="Proteomes" id="UP001464891"/>
    </source>
</evidence>
<name>A0ABV0JB16_9CYAN</name>
<dbReference type="PANTHER" id="PTHR44591">
    <property type="entry name" value="STRESS RESPONSE REGULATOR PROTEIN 1"/>
    <property type="match status" value="1"/>
</dbReference>
<dbReference type="RefSeq" id="WP_313930246.1">
    <property type="nucleotide sequence ID" value="NZ_JAMPKM010000009.1"/>
</dbReference>
<feature type="domain" description="Response regulatory" evidence="3">
    <location>
        <begin position="5"/>
        <end position="121"/>
    </location>
</feature>
<dbReference type="InterPro" id="IPR001789">
    <property type="entry name" value="Sig_transdc_resp-reg_receiver"/>
</dbReference>
<accession>A0ABV0JB16</accession>
<sequence length="128" mass="14372">MKQPLILAVDDDEDNLLLISQVLSLGNYSFITATNGLMALSMAEEQLPDLILLDVMLPDLDGAEIVRCLRRNPETLRIPVIAVTAMARKEDRDRLLEAGCNDYISKPYMVDDLEELIHRYLSSPPPAF</sequence>
<evidence type="ECO:0000313" key="4">
    <source>
        <dbReference type="EMBL" id="MEP0818468.1"/>
    </source>
</evidence>
<feature type="modified residue" description="4-aspartylphosphate" evidence="2">
    <location>
        <position position="54"/>
    </location>
</feature>
<organism evidence="4 5">
    <name type="scientific">Trichocoleus desertorum GB2-A4</name>
    <dbReference type="NCBI Taxonomy" id="2933944"/>
    <lineage>
        <taxon>Bacteria</taxon>
        <taxon>Bacillati</taxon>
        <taxon>Cyanobacteriota</taxon>
        <taxon>Cyanophyceae</taxon>
        <taxon>Leptolyngbyales</taxon>
        <taxon>Trichocoleusaceae</taxon>
        <taxon>Trichocoleus</taxon>
    </lineage>
</organism>
<keyword evidence="1 2" id="KW-0597">Phosphoprotein</keyword>
<gene>
    <name evidence="4" type="ORF">NC998_15320</name>
</gene>
<dbReference type="PROSITE" id="PS50110">
    <property type="entry name" value="RESPONSE_REGULATORY"/>
    <property type="match status" value="1"/>
</dbReference>
<protein>
    <submittedName>
        <fullName evidence="4">Response regulator</fullName>
    </submittedName>
</protein>
<dbReference type="Gene3D" id="3.40.50.2300">
    <property type="match status" value="1"/>
</dbReference>
<evidence type="ECO:0000256" key="2">
    <source>
        <dbReference type="PROSITE-ProRule" id="PRU00169"/>
    </source>
</evidence>
<keyword evidence="5" id="KW-1185">Reference proteome</keyword>
<reference evidence="4 5" key="1">
    <citation type="submission" date="2022-04" db="EMBL/GenBank/DDBJ databases">
        <title>Positive selection, recombination, and allopatry shape intraspecific diversity of widespread and dominant cyanobacteria.</title>
        <authorList>
            <person name="Wei J."/>
            <person name="Shu W."/>
            <person name="Hu C."/>
        </authorList>
    </citation>
    <scope>NUCLEOTIDE SEQUENCE [LARGE SCALE GENOMIC DNA]</scope>
    <source>
        <strain evidence="4 5">GB2-A4</strain>
    </source>
</reference>
<dbReference type="Pfam" id="PF00072">
    <property type="entry name" value="Response_reg"/>
    <property type="match status" value="1"/>
</dbReference>
<evidence type="ECO:0000256" key="1">
    <source>
        <dbReference type="ARBA" id="ARBA00022553"/>
    </source>
</evidence>
<dbReference type="Proteomes" id="UP001464891">
    <property type="component" value="Unassembled WGS sequence"/>
</dbReference>
<proteinExistence type="predicted"/>